<protein>
    <submittedName>
        <fullName evidence="2">Uncharacterized protein</fullName>
    </submittedName>
</protein>
<evidence type="ECO:0000313" key="3">
    <source>
        <dbReference type="Proteomes" id="UP000324222"/>
    </source>
</evidence>
<sequence>MSSSFWPPQHVAASASTRQHDTRPLVCCTRIYQEVHARNQFRIPRVSRPASFLTTLVLPGHHRHSPDLYLLPRLLGKDYSLFWLS</sequence>
<evidence type="ECO:0000256" key="1">
    <source>
        <dbReference type="SAM" id="MobiDB-lite"/>
    </source>
</evidence>
<dbReference type="Proteomes" id="UP000324222">
    <property type="component" value="Unassembled WGS sequence"/>
</dbReference>
<reference evidence="2 3" key="1">
    <citation type="submission" date="2019-05" db="EMBL/GenBank/DDBJ databases">
        <title>Another draft genome of Portunus trituberculatus and its Hox gene families provides insights of decapod evolution.</title>
        <authorList>
            <person name="Jeong J.-H."/>
            <person name="Song I."/>
            <person name="Kim S."/>
            <person name="Choi T."/>
            <person name="Kim D."/>
            <person name="Ryu S."/>
            <person name="Kim W."/>
        </authorList>
    </citation>
    <scope>NUCLEOTIDE SEQUENCE [LARGE SCALE GENOMIC DNA]</scope>
    <source>
        <tissue evidence="2">Muscle</tissue>
    </source>
</reference>
<name>A0A5B7E0E6_PORTR</name>
<comment type="caution">
    <text evidence="2">The sequence shown here is derived from an EMBL/GenBank/DDBJ whole genome shotgun (WGS) entry which is preliminary data.</text>
</comment>
<organism evidence="2 3">
    <name type="scientific">Portunus trituberculatus</name>
    <name type="common">Swimming crab</name>
    <name type="synonym">Neptunus trituberculatus</name>
    <dbReference type="NCBI Taxonomy" id="210409"/>
    <lineage>
        <taxon>Eukaryota</taxon>
        <taxon>Metazoa</taxon>
        <taxon>Ecdysozoa</taxon>
        <taxon>Arthropoda</taxon>
        <taxon>Crustacea</taxon>
        <taxon>Multicrustacea</taxon>
        <taxon>Malacostraca</taxon>
        <taxon>Eumalacostraca</taxon>
        <taxon>Eucarida</taxon>
        <taxon>Decapoda</taxon>
        <taxon>Pleocyemata</taxon>
        <taxon>Brachyura</taxon>
        <taxon>Eubrachyura</taxon>
        <taxon>Portunoidea</taxon>
        <taxon>Portunidae</taxon>
        <taxon>Portuninae</taxon>
        <taxon>Portunus</taxon>
    </lineage>
</organism>
<feature type="region of interest" description="Disordered" evidence="1">
    <location>
        <begin position="1"/>
        <end position="20"/>
    </location>
</feature>
<accession>A0A5B7E0E6</accession>
<evidence type="ECO:0000313" key="2">
    <source>
        <dbReference type="EMBL" id="MPC27461.1"/>
    </source>
</evidence>
<proteinExistence type="predicted"/>
<gene>
    <name evidence="2" type="ORF">E2C01_020631</name>
</gene>
<dbReference type="AlphaFoldDB" id="A0A5B7E0E6"/>
<dbReference type="EMBL" id="VSRR010001752">
    <property type="protein sequence ID" value="MPC27461.1"/>
    <property type="molecule type" value="Genomic_DNA"/>
</dbReference>
<keyword evidence="3" id="KW-1185">Reference proteome</keyword>